<evidence type="ECO:0000259" key="1">
    <source>
        <dbReference type="Pfam" id="PF01636"/>
    </source>
</evidence>
<dbReference type="EMBL" id="JACHGJ010000005">
    <property type="protein sequence ID" value="MBB6481124.1"/>
    <property type="molecule type" value="Genomic_DNA"/>
</dbReference>
<dbReference type="AlphaFoldDB" id="A0A841R798"/>
<dbReference type="Proteomes" id="UP000587760">
    <property type="component" value="Unassembled WGS sequence"/>
</dbReference>
<dbReference type="Pfam" id="PF01636">
    <property type="entry name" value="APH"/>
    <property type="match status" value="1"/>
</dbReference>
<evidence type="ECO:0000313" key="2">
    <source>
        <dbReference type="EMBL" id="MBB6481124.1"/>
    </source>
</evidence>
<dbReference type="PANTHER" id="PTHR21064">
    <property type="entry name" value="AMINOGLYCOSIDE PHOSPHOTRANSFERASE DOMAIN-CONTAINING PROTEIN-RELATED"/>
    <property type="match status" value="1"/>
</dbReference>
<keyword evidence="3" id="KW-1185">Reference proteome</keyword>
<dbReference type="InterPro" id="IPR050249">
    <property type="entry name" value="Pseudomonas-type_ThrB"/>
</dbReference>
<protein>
    <recommendedName>
        <fullName evidence="1">Aminoglycoside phosphotransferase domain-containing protein</fullName>
    </recommendedName>
</protein>
<sequence>MTYNFDKISRAFAMEGKLESCIPYGSGHINETYLLRTHENDSPDYILQKINKTVFKDIPGLMENIRKVTSHLHRKMEEEGKGDPSKEILTLIPTTCGKPYHLDERGDFWRLYIYIWPNKSYDIVPDGKVAYEGGKMFGRFQRLLSDLPGHELVETIPDFHHLGRRLEIFYKTLEKDRCNRISLVKKELDFVEKHHREMFRILELGDSGAIPERVTHNDTKFNNVLLDSAGKGLCVIDLDTVMPGFIHYDFGDTIRTATNTAAEDERDLSKVNMDLSIFSGFARGFLKETSHILNKTELDNLAFSGQVVTFTIGLRFLTDFLDGDRYFRIHREEHNLDRCRTQFKLVESQIRQADEMNRVISEIRKMS</sequence>
<name>A0A841R798_9SPIO</name>
<dbReference type="SUPFAM" id="SSF56112">
    <property type="entry name" value="Protein kinase-like (PK-like)"/>
    <property type="match status" value="1"/>
</dbReference>
<gene>
    <name evidence="2" type="ORF">HNR50_002797</name>
</gene>
<feature type="domain" description="Aminoglycoside phosphotransferase" evidence="1">
    <location>
        <begin position="22"/>
        <end position="259"/>
    </location>
</feature>
<dbReference type="RefSeq" id="WP_221439883.1">
    <property type="nucleotide sequence ID" value="NZ_JACHGJ010000005.1"/>
</dbReference>
<dbReference type="InterPro" id="IPR002575">
    <property type="entry name" value="Aminoglycoside_PTrfase"/>
</dbReference>
<reference evidence="2 3" key="1">
    <citation type="submission" date="2020-08" db="EMBL/GenBank/DDBJ databases">
        <title>Genomic Encyclopedia of Type Strains, Phase IV (KMG-IV): sequencing the most valuable type-strain genomes for metagenomic binning, comparative biology and taxonomic classification.</title>
        <authorList>
            <person name="Goeker M."/>
        </authorList>
    </citation>
    <scope>NUCLEOTIDE SEQUENCE [LARGE SCALE GENOMIC DNA]</scope>
    <source>
        <strain evidence="2 3">DSM 2461</strain>
    </source>
</reference>
<accession>A0A841R798</accession>
<proteinExistence type="predicted"/>
<dbReference type="Gene3D" id="3.90.1200.10">
    <property type="match status" value="1"/>
</dbReference>
<dbReference type="InterPro" id="IPR011009">
    <property type="entry name" value="Kinase-like_dom_sf"/>
</dbReference>
<evidence type="ECO:0000313" key="3">
    <source>
        <dbReference type="Proteomes" id="UP000587760"/>
    </source>
</evidence>
<organism evidence="2 3">
    <name type="scientific">Spirochaeta isovalerica</name>
    <dbReference type="NCBI Taxonomy" id="150"/>
    <lineage>
        <taxon>Bacteria</taxon>
        <taxon>Pseudomonadati</taxon>
        <taxon>Spirochaetota</taxon>
        <taxon>Spirochaetia</taxon>
        <taxon>Spirochaetales</taxon>
        <taxon>Spirochaetaceae</taxon>
        <taxon>Spirochaeta</taxon>
    </lineage>
</organism>
<dbReference type="PANTHER" id="PTHR21064:SF5">
    <property type="entry name" value="SLR1880 PROTEIN"/>
    <property type="match status" value="1"/>
</dbReference>
<comment type="caution">
    <text evidence="2">The sequence shown here is derived from an EMBL/GenBank/DDBJ whole genome shotgun (WGS) entry which is preliminary data.</text>
</comment>